<proteinExistence type="predicted"/>
<organism evidence="2 3">
    <name type="scientific">candidate division GN15 bacterium</name>
    <dbReference type="NCBI Taxonomy" id="2072418"/>
    <lineage>
        <taxon>Bacteria</taxon>
        <taxon>candidate division GN15</taxon>
    </lineage>
</organism>
<sequence length="253" mass="29836">MQLYDYPHYYEIAVSYRDIEKEAEFLTETIRRYSPIPVRRVFEVASGPAPHAGALVKRGYDYMGLDCNRNMLDYAIHKWRDLRPQPLFFESDMVEFAHLPQADFAFVMLGSLYLNTAAEMTSHFNCMARVLRPGGLYFLDWCVQFGDMMKHATSCLSAEMDGICVESHFDTRLVDPAGQMYEEIWTVHIDDHGRSQRFEMVERNRAIFPQEFLLFIESRTDFEFVGWWQEWDFSKPIDHAIETTRPIVLVRRK</sequence>
<name>A0A855WTE7_9BACT</name>
<dbReference type="CDD" id="cd02440">
    <property type="entry name" value="AdoMet_MTases"/>
    <property type="match status" value="1"/>
</dbReference>
<dbReference type="Gene3D" id="2.20.25.110">
    <property type="entry name" value="S-adenosyl-L-methionine-dependent methyltransferases"/>
    <property type="match status" value="1"/>
</dbReference>
<evidence type="ECO:0000313" key="3">
    <source>
        <dbReference type="Proteomes" id="UP000250918"/>
    </source>
</evidence>
<dbReference type="Gene3D" id="3.40.50.150">
    <property type="entry name" value="Vaccinia Virus protein VP39"/>
    <property type="match status" value="1"/>
</dbReference>
<reference evidence="2 3" key="1">
    <citation type="journal article" date="2018" name="ISME J.">
        <title>A methanotrophic archaeon couples anaerobic oxidation of methane to Fe(III) reduction.</title>
        <authorList>
            <person name="Cai C."/>
            <person name="Leu A.O."/>
            <person name="Xie G.J."/>
            <person name="Guo J."/>
            <person name="Feng Y."/>
            <person name="Zhao J.X."/>
            <person name="Tyson G.W."/>
            <person name="Yuan Z."/>
            <person name="Hu S."/>
        </authorList>
    </citation>
    <scope>NUCLEOTIDE SEQUENCE [LARGE SCALE GENOMIC DNA]</scope>
    <source>
        <strain evidence="2">FeB_12</strain>
    </source>
</reference>
<protein>
    <recommendedName>
        <fullName evidence="1">Methyltransferase domain-containing protein</fullName>
    </recommendedName>
</protein>
<dbReference type="Pfam" id="PF13649">
    <property type="entry name" value="Methyltransf_25"/>
    <property type="match status" value="1"/>
</dbReference>
<evidence type="ECO:0000313" key="2">
    <source>
        <dbReference type="EMBL" id="PWB67798.1"/>
    </source>
</evidence>
<dbReference type="InterPro" id="IPR041698">
    <property type="entry name" value="Methyltransf_25"/>
</dbReference>
<evidence type="ECO:0000259" key="1">
    <source>
        <dbReference type="Pfam" id="PF13649"/>
    </source>
</evidence>
<comment type="caution">
    <text evidence="2">The sequence shown here is derived from an EMBL/GenBank/DDBJ whole genome shotgun (WGS) entry which is preliminary data.</text>
</comment>
<gene>
    <name evidence="2" type="ORF">C3F09_12800</name>
</gene>
<dbReference type="InterPro" id="IPR029063">
    <property type="entry name" value="SAM-dependent_MTases_sf"/>
</dbReference>
<dbReference type="Proteomes" id="UP000250918">
    <property type="component" value="Unassembled WGS sequence"/>
</dbReference>
<dbReference type="EMBL" id="PQAP01000231">
    <property type="protein sequence ID" value="PWB67798.1"/>
    <property type="molecule type" value="Genomic_DNA"/>
</dbReference>
<dbReference type="SUPFAM" id="SSF53335">
    <property type="entry name" value="S-adenosyl-L-methionine-dependent methyltransferases"/>
    <property type="match status" value="1"/>
</dbReference>
<accession>A0A855WTE7</accession>
<dbReference type="AlphaFoldDB" id="A0A855WTE7"/>
<feature type="domain" description="Methyltransferase" evidence="1">
    <location>
        <begin position="41"/>
        <end position="135"/>
    </location>
</feature>